<feature type="transmembrane region" description="Helical" evidence="1">
    <location>
        <begin position="365"/>
        <end position="388"/>
    </location>
</feature>
<keyword evidence="1" id="KW-1133">Transmembrane helix</keyword>
<keyword evidence="1" id="KW-0472">Membrane</keyword>
<feature type="transmembrane region" description="Helical" evidence="1">
    <location>
        <begin position="53"/>
        <end position="71"/>
    </location>
</feature>
<feature type="transmembrane region" description="Helical" evidence="1">
    <location>
        <begin position="309"/>
        <end position="334"/>
    </location>
</feature>
<feature type="transmembrane region" description="Helical" evidence="1">
    <location>
        <begin position="92"/>
        <end position="114"/>
    </location>
</feature>
<dbReference type="InterPro" id="IPR021552">
    <property type="entry name" value="ArsP_2"/>
</dbReference>
<proteinExistence type="predicted"/>
<accession>A0ABV7CHH5</accession>
<keyword evidence="1" id="KW-0812">Transmembrane</keyword>
<evidence type="ECO:0000313" key="2">
    <source>
        <dbReference type="EMBL" id="MFC3032052.1"/>
    </source>
</evidence>
<dbReference type="Pfam" id="PF11449">
    <property type="entry name" value="ArsP_2"/>
    <property type="match status" value="1"/>
</dbReference>
<evidence type="ECO:0000256" key="1">
    <source>
        <dbReference type="SAM" id="Phobius"/>
    </source>
</evidence>
<feature type="transmembrane region" description="Helical" evidence="1">
    <location>
        <begin position="201"/>
        <end position="221"/>
    </location>
</feature>
<feature type="transmembrane region" description="Helical" evidence="1">
    <location>
        <begin position="120"/>
        <end position="141"/>
    </location>
</feature>
<feature type="transmembrane region" description="Helical" evidence="1">
    <location>
        <begin position="277"/>
        <end position="297"/>
    </location>
</feature>
<feature type="transmembrane region" description="Helical" evidence="1">
    <location>
        <begin position="148"/>
        <end position="168"/>
    </location>
</feature>
<reference evidence="3" key="1">
    <citation type="journal article" date="2019" name="Int. J. Syst. Evol. Microbiol.">
        <title>The Global Catalogue of Microorganisms (GCM) 10K type strain sequencing project: providing services to taxonomists for standard genome sequencing and annotation.</title>
        <authorList>
            <consortium name="The Broad Institute Genomics Platform"/>
            <consortium name="The Broad Institute Genome Sequencing Center for Infectious Disease"/>
            <person name="Wu L."/>
            <person name="Ma J."/>
        </authorList>
    </citation>
    <scope>NUCLEOTIDE SEQUENCE [LARGE SCALE GENOMIC DNA]</scope>
    <source>
        <strain evidence="3">KCTC 42730</strain>
    </source>
</reference>
<dbReference type="RefSeq" id="WP_377121912.1">
    <property type="nucleotide sequence ID" value="NZ_JBHRSD010000011.1"/>
</dbReference>
<keyword evidence="3" id="KW-1185">Reference proteome</keyword>
<dbReference type="Proteomes" id="UP001595453">
    <property type="component" value="Unassembled WGS sequence"/>
</dbReference>
<organism evidence="2 3">
    <name type="scientific">Pseudoalteromonas fenneropenaei</name>
    <dbReference type="NCBI Taxonomy" id="1737459"/>
    <lineage>
        <taxon>Bacteria</taxon>
        <taxon>Pseudomonadati</taxon>
        <taxon>Pseudomonadota</taxon>
        <taxon>Gammaproteobacteria</taxon>
        <taxon>Alteromonadales</taxon>
        <taxon>Pseudoalteromonadaceae</taxon>
        <taxon>Pseudoalteromonas</taxon>
    </lineage>
</organism>
<comment type="caution">
    <text evidence="2">The sequence shown here is derived from an EMBL/GenBank/DDBJ whole genome shotgun (WGS) entry which is preliminary data.</text>
</comment>
<dbReference type="NCBIfam" id="NF037962">
    <property type="entry name" value="arsenic_eff"/>
    <property type="match status" value="1"/>
</dbReference>
<evidence type="ECO:0000313" key="3">
    <source>
        <dbReference type="Proteomes" id="UP001595453"/>
    </source>
</evidence>
<dbReference type="EMBL" id="JBHRSD010000011">
    <property type="protein sequence ID" value="MFC3032052.1"/>
    <property type="molecule type" value="Genomic_DNA"/>
</dbReference>
<gene>
    <name evidence="2" type="ORF">ACFOEE_05935</name>
</gene>
<protein>
    <submittedName>
        <fullName evidence="2">Manganese transporter</fullName>
    </submittedName>
</protein>
<feature type="transmembrane region" description="Helical" evidence="1">
    <location>
        <begin position="228"/>
        <end position="246"/>
    </location>
</feature>
<name>A0ABV7CHH5_9GAMM</name>
<sequence>MRTLLTHLSSNRLVLGTLLPRYANKRLVLPALLLVALASPSLSQLTVNTLSDAFFQVTVFVAATLYLYHFFAARLPELELSHLQARSPALGVFAAAILGALPGCGGAIIVVTQYTKGRASFATIVAVLTATMGDAAFLLLATKPLEGLAILLLSVVVGTLSGLAVQALKHDHYHQVKPETQAVKVVEDVDHTLLQKWSGYFWHWLMLPLSAISLLIAFNVDLSYFEPYLNYFGAAGAFMAVTLWAMSSLGNNYQQITSEEPVSSSRVQSIVQDTHFVTAWVVASFMCYELAVLGLGLDLKVWFSTHAVYAPLIALLIGMLPGCGPQIVVTSLYLQGIVPFSALAANAISNDGDALFPAIAMAPKAALQATIYSTIPAAIVGYGLYFGLAL</sequence>